<evidence type="ECO:0000259" key="14">
    <source>
        <dbReference type="Pfam" id="PF01406"/>
    </source>
</evidence>
<evidence type="ECO:0000256" key="6">
    <source>
        <dbReference type="ARBA" id="ARBA00022598"/>
    </source>
</evidence>
<keyword evidence="10" id="KW-0067">ATP-binding</keyword>
<dbReference type="NCBIfam" id="TIGR00435">
    <property type="entry name" value="cysS"/>
    <property type="match status" value="1"/>
</dbReference>
<keyword evidence="9" id="KW-0862">Zinc</keyword>
<evidence type="ECO:0000256" key="3">
    <source>
        <dbReference type="ARBA" id="ARBA00011245"/>
    </source>
</evidence>
<evidence type="ECO:0000313" key="15">
    <source>
        <dbReference type="EMBL" id="HER43182.1"/>
    </source>
</evidence>
<keyword evidence="6 15" id="KW-0436">Ligase</keyword>
<evidence type="ECO:0000256" key="12">
    <source>
        <dbReference type="ARBA" id="ARBA00023146"/>
    </source>
</evidence>
<dbReference type="SUPFAM" id="SSF52374">
    <property type="entry name" value="Nucleotidylyl transferase"/>
    <property type="match status" value="1"/>
</dbReference>
<comment type="caution">
    <text evidence="15">The sequence shown here is derived from an EMBL/GenBank/DDBJ whole genome shotgun (WGS) entry which is preliminary data.</text>
</comment>
<dbReference type="InterPro" id="IPR024909">
    <property type="entry name" value="Cys-tRNA/MSH_ligase"/>
</dbReference>
<dbReference type="GO" id="GO:0046872">
    <property type="term" value="F:metal ion binding"/>
    <property type="evidence" value="ECO:0007669"/>
    <property type="project" value="UniProtKB-KW"/>
</dbReference>
<organism evidence="15">
    <name type="scientific">Eiseniibacteriota bacterium</name>
    <dbReference type="NCBI Taxonomy" id="2212470"/>
    <lineage>
        <taxon>Bacteria</taxon>
        <taxon>Candidatus Eiseniibacteriota</taxon>
    </lineage>
</organism>
<dbReference type="Pfam" id="PF01406">
    <property type="entry name" value="tRNA-synt_1e"/>
    <property type="match status" value="1"/>
</dbReference>
<dbReference type="FunFam" id="3.40.50.620:FF:000009">
    <property type="entry name" value="Cysteine--tRNA ligase"/>
    <property type="match status" value="1"/>
</dbReference>
<reference evidence="15" key="1">
    <citation type="journal article" date="2020" name="mSystems">
        <title>Genome- and Community-Level Interaction Insights into Carbon Utilization and Element Cycling Functions of Hydrothermarchaeota in Hydrothermal Sediment.</title>
        <authorList>
            <person name="Zhou Z."/>
            <person name="Liu Y."/>
            <person name="Xu W."/>
            <person name="Pan J."/>
            <person name="Luo Z.H."/>
            <person name="Li M."/>
        </authorList>
    </citation>
    <scope>NUCLEOTIDE SEQUENCE [LARGE SCALE GENOMIC DNA]</scope>
    <source>
        <strain evidence="15">SpSt-1233</strain>
    </source>
</reference>
<evidence type="ECO:0000256" key="13">
    <source>
        <dbReference type="NCBIfam" id="TIGR00435"/>
    </source>
</evidence>
<dbReference type="AlphaFoldDB" id="A0A7V2ATX2"/>
<dbReference type="GO" id="GO:0006423">
    <property type="term" value="P:cysteinyl-tRNA aminoacylation"/>
    <property type="evidence" value="ECO:0007669"/>
    <property type="project" value="UniProtKB-UniRule"/>
</dbReference>
<accession>A0A7V2ATX2</accession>
<dbReference type="Gene3D" id="3.40.50.620">
    <property type="entry name" value="HUPs"/>
    <property type="match status" value="1"/>
</dbReference>
<comment type="subunit">
    <text evidence="3">Monomer.</text>
</comment>
<comment type="cofactor">
    <cofactor evidence="1">
        <name>Zn(2+)</name>
        <dbReference type="ChEBI" id="CHEBI:29105"/>
    </cofactor>
</comment>
<dbReference type="InterPro" id="IPR014729">
    <property type="entry name" value="Rossmann-like_a/b/a_fold"/>
</dbReference>
<evidence type="ECO:0000256" key="9">
    <source>
        <dbReference type="ARBA" id="ARBA00022833"/>
    </source>
</evidence>
<dbReference type="GO" id="GO:0005524">
    <property type="term" value="F:ATP binding"/>
    <property type="evidence" value="ECO:0007669"/>
    <property type="project" value="UniProtKB-KW"/>
</dbReference>
<evidence type="ECO:0000256" key="5">
    <source>
        <dbReference type="ARBA" id="ARBA00014738"/>
    </source>
</evidence>
<dbReference type="InterPro" id="IPR032678">
    <property type="entry name" value="tRNA-synt_1_cat_dom"/>
</dbReference>
<dbReference type="HAMAP" id="MF_00041">
    <property type="entry name" value="Cys_tRNA_synth"/>
    <property type="match status" value="1"/>
</dbReference>
<keyword evidence="7" id="KW-0479">Metal-binding</keyword>
<evidence type="ECO:0000256" key="11">
    <source>
        <dbReference type="ARBA" id="ARBA00022917"/>
    </source>
</evidence>
<gene>
    <name evidence="15" type="ORF">ENO08_01835</name>
</gene>
<dbReference type="EC" id="6.1.1.16" evidence="4 13"/>
<name>A0A7V2ATX2_UNCEI</name>
<dbReference type="PANTHER" id="PTHR10890:SF3">
    <property type="entry name" value="CYSTEINE--TRNA LIGASE, CYTOPLASMIC"/>
    <property type="match status" value="1"/>
</dbReference>
<dbReference type="GO" id="GO:0004817">
    <property type="term" value="F:cysteine-tRNA ligase activity"/>
    <property type="evidence" value="ECO:0007669"/>
    <property type="project" value="UniProtKB-UniRule"/>
</dbReference>
<dbReference type="EMBL" id="DSEC01000132">
    <property type="protein sequence ID" value="HER43182.1"/>
    <property type="molecule type" value="Genomic_DNA"/>
</dbReference>
<keyword evidence="8" id="KW-0547">Nucleotide-binding</keyword>
<dbReference type="PANTHER" id="PTHR10890">
    <property type="entry name" value="CYSTEINYL-TRNA SYNTHETASE"/>
    <property type="match status" value="1"/>
</dbReference>
<keyword evidence="12" id="KW-0030">Aminoacyl-tRNA synthetase</keyword>
<feature type="non-terminal residue" evidence="15">
    <location>
        <position position="318"/>
    </location>
</feature>
<evidence type="ECO:0000256" key="8">
    <source>
        <dbReference type="ARBA" id="ARBA00022741"/>
    </source>
</evidence>
<dbReference type="PRINTS" id="PR00983">
    <property type="entry name" value="TRNASYNTHCYS"/>
</dbReference>
<dbReference type="Proteomes" id="UP000886069">
    <property type="component" value="Unassembled WGS sequence"/>
</dbReference>
<evidence type="ECO:0000256" key="7">
    <source>
        <dbReference type="ARBA" id="ARBA00022723"/>
    </source>
</evidence>
<sequence length="318" mass="36377">MTLRVYDTLRGTKEEFEPVEDRKVGIYFCGMTVQDRPHLGHMFAFVAGDMIRRYLAYKGFDVTYVQNFTDIDDKIIARAGDEGVDYKTVAERNIGEYFKFADVLNILPADVYPRATEHIGDIIALIRRLEEKGLAYAAGGDVYYRVRRFPEYGKLSKRRVDELVSGARIGVDEQKEDPLDFTLWKGAKEGEPSWDSPWGKGRPGWHIECSAMSMKYLGETLDMHGGGQDLVFPHHENEIAQSEGATGKPFVRYWMHNGLINLRGEKMSKSTGHFFSVEDVNKNFSGDVIRFYLLSTHFRSNAEFSEERLREAEAGLER</sequence>
<keyword evidence="11" id="KW-0648">Protein biosynthesis</keyword>
<evidence type="ECO:0000256" key="4">
    <source>
        <dbReference type="ARBA" id="ARBA00012832"/>
    </source>
</evidence>
<evidence type="ECO:0000256" key="2">
    <source>
        <dbReference type="ARBA" id="ARBA00005594"/>
    </source>
</evidence>
<dbReference type="CDD" id="cd00672">
    <property type="entry name" value="CysRS_core"/>
    <property type="match status" value="1"/>
</dbReference>
<evidence type="ECO:0000256" key="10">
    <source>
        <dbReference type="ARBA" id="ARBA00022840"/>
    </source>
</evidence>
<protein>
    <recommendedName>
        <fullName evidence="5 13">Cysteine--tRNA ligase</fullName>
        <ecNumber evidence="4 13">6.1.1.16</ecNumber>
    </recommendedName>
</protein>
<feature type="domain" description="tRNA synthetases class I catalytic" evidence="14">
    <location>
        <begin position="16"/>
        <end position="313"/>
    </location>
</feature>
<proteinExistence type="inferred from homology"/>
<evidence type="ECO:0000256" key="1">
    <source>
        <dbReference type="ARBA" id="ARBA00001947"/>
    </source>
</evidence>
<dbReference type="GO" id="GO:0005829">
    <property type="term" value="C:cytosol"/>
    <property type="evidence" value="ECO:0007669"/>
    <property type="project" value="TreeGrafter"/>
</dbReference>
<comment type="similarity">
    <text evidence="2">Belongs to the class-I aminoacyl-tRNA synthetase family.</text>
</comment>
<dbReference type="InterPro" id="IPR015803">
    <property type="entry name" value="Cys-tRNA-ligase"/>
</dbReference>